<feature type="region of interest" description="Disordered" evidence="5">
    <location>
        <begin position="149"/>
        <end position="300"/>
    </location>
</feature>
<evidence type="ECO:0000313" key="8">
    <source>
        <dbReference type="Proteomes" id="UP000695562"/>
    </source>
</evidence>
<evidence type="ECO:0000256" key="3">
    <source>
        <dbReference type="ARBA" id="ARBA00023163"/>
    </source>
</evidence>
<organism evidence="7 8">
    <name type="scientific">Polysphondylium violaceum</name>
    <dbReference type="NCBI Taxonomy" id="133409"/>
    <lineage>
        <taxon>Eukaryota</taxon>
        <taxon>Amoebozoa</taxon>
        <taxon>Evosea</taxon>
        <taxon>Eumycetozoa</taxon>
        <taxon>Dictyostelia</taxon>
        <taxon>Dictyosteliales</taxon>
        <taxon>Dictyosteliaceae</taxon>
        <taxon>Polysphondylium</taxon>
    </lineage>
</organism>
<dbReference type="InterPro" id="IPR001606">
    <property type="entry name" value="ARID_dom"/>
</dbReference>
<dbReference type="InterPro" id="IPR025718">
    <property type="entry name" value="SAP30_Sin3-bd"/>
</dbReference>
<dbReference type="Gene3D" id="6.10.160.20">
    <property type="match status" value="1"/>
</dbReference>
<keyword evidence="1" id="KW-0805">Transcription regulation</keyword>
<evidence type="ECO:0000256" key="4">
    <source>
        <dbReference type="ARBA" id="ARBA00023242"/>
    </source>
</evidence>
<protein>
    <recommendedName>
        <fullName evidence="6">ARID domain-containing protein</fullName>
    </recommendedName>
</protein>
<dbReference type="InterPro" id="IPR036431">
    <property type="entry name" value="ARID_dom_sf"/>
</dbReference>
<accession>A0A8J4PZR6</accession>
<dbReference type="PROSITE" id="PS51011">
    <property type="entry name" value="ARID"/>
    <property type="match status" value="1"/>
</dbReference>
<dbReference type="Pfam" id="PF13867">
    <property type="entry name" value="SAP30_Sin3_bdg"/>
    <property type="match status" value="1"/>
</dbReference>
<dbReference type="SMART" id="SM01014">
    <property type="entry name" value="ARID"/>
    <property type="match status" value="1"/>
</dbReference>
<dbReference type="AlphaFoldDB" id="A0A8J4PZR6"/>
<dbReference type="Pfam" id="PF01388">
    <property type="entry name" value="ARID"/>
    <property type="match status" value="1"/>
</dbReference>
<dbReference type="GO" id="GO:0003677">
    <property type="term" value="F:DNA binding"/>
    <property type="evidence" value="ECO:0007669"/>
    <property type="project" value="UniProtKB-KW"/>
</dbReference>
<evidence type="ECO:0000256" key="5">
    <source>
        <dbReference type="SAM" id="MobiDB-lite"/>
    </source>
</evidence>
<dbReference type="SMART" id="SM00501">
    <property type="entry name" value="BRIGHT"/>
    <property type="match status" value="1"/>
</dbReference>
<dbReference type="Proteomes" id="UP000695562">
    <property type="component" value="Unassembled WGS sequence"/>
</dbReference>
<dbReference type="Gene3D" id="1.10.150.60">
    <property type="entry name" value="ARID DNA-binding domain"/>
    <property type="match status" value="1"/>
</dbReference>
<keyword evidence="3" id="KW-0804">Transcription</keyword>
<sequence length="415" mass="47137">MTSRENQPSNMPVDDAEEKRFIANLFSFMSNRGTPIEKIPIFDHKELNLYKLYNCVISRGGLEAVIENKLWRQITTDLAVDPERTDAGFRLRIHYLKYLYPYERKHFLKIEDDELFDYEAFERHLSKSPADKKANLSNRKKKQQLQNHFNHPNNQQHNGQQHNTNGGGQSQQQIHQQQYQQQIQQAQQQYHLQQMMNGGKSSPTPSPTSSSSSPSPISPSYSAFSPPSSSSSLYNNNNNNNNNSSSSFNNSNILNNDSNIRNNFNNNNNNISSNNAINLNNNSGSSSNNNNSNYNNNNNSNSNNSLFDNFDAADSILNIYNTSSFSTSLSNPPTSVNNLNNSNTPAVNLKLLEIKSLKKYNAYHRLKVANSTSKKELVSAVIQHFAHQNIDEDLIITSFLKRIKNEPNSRIRQLV</sequence>
<dbReference type="GO" id="GO:0006357">
    <property type="term" value="P:regulation of transcription by RNA polymerase II"/>
    <property type="evidence" value="ECO:0007669"/>
    <property type="project" value="InterPro"/>
</dbReference>
<dbReference type="PANTHER" id="PTHR15348:SF0">
    <property type="entry name" value="PROTEIN DEAD RINGER"/>
    <property type="match status" value="1"/>
</dbReference>
<keyword evidence="8" id="KW-1185">Reference proteome</keyword>
<dbReference type="EMBL" id="AJWJ01000055">
    <property type="protein sequence ID" value="KAF2076600.1"/>
    <property type="molecule type" value="Genomic_DNA"/>
</dbReference>
<dbReference type="InterPro" id="IPR045147">
    <property type="entry name" value="ARI3A/B/C"/>
</dbReference>
<dbReference type="PANTHER" id="PTHR15348">
    <property type="entry name" value="AT-RICH INTERACTIVE DOMAIN-CONTAINING PROTEIN ARID DOMAIN- CONTAINING PROTEIN DEAD RINGER PROTEIN B-CELL REGULATOR OF IGH TRANSCRIPTION BRIGHT"/>
    <property type="match status" value="1"/>
</dbReference>
<feature type="domain" description="ARID" evidence="6">
    <location>
        <begin position="15"/>
        <end position="107"/>
    </location>
</feature>
<feature type="compositionally biased region" description="Low complexity" evidence="5">
    <location>
        <begin position="201"/>
        <end position="300"/>
    </location>
</feature>
<keyword evidence="2" id="KW-0238">DNA-binding</keyword>
<dbReference type="CDD" id="cd16100">
    <property type="entry name" value="ARID"/>
    <property type="match status" value="1"/>
</dbReference>
<dbReference type="SUPFAM" id="SSF46774">
    <property type="entry name" value="ARID-like"/>
    <property type="match status" value="1"/>
</dbReference>
<dbReference type="InterPro" id="IPR038291">
    <property type="entry name" value="SAP30_C_sf"/>
</dbReference>
<dbReference type="OrthoDB" id="510958at2759"/>
<evidence type="ECO:0000256" key="1">
    <source>
        <dbReference type="ARBA" id="ARBA00023015"/>
    </source>
</evidence>
<dbReference type="GO" id="GO:0005634">
    <property type="term" value="C:nucleus"/>
    <property type="evidence" value="ECO:0007669"/>
    <property type="project" value="TreeGrafter"/>
</dbReference>
<proteinExistence type="predicted"/>
<keyword evidence="4" id="KW-0539">Nucleus</keyword>
<reference evidence="7" key="1">
    <citation type="submission" date="2020-01" db="EMBL/GenBank/DDBJ databases">
        <title>Development of genomics and gene disruption for Polysphondylium violaceum indicates a role for the polyketide synthase stlB in stalk morphogenesis.</title>
        <authorList>
            <person name="Narita B."/>
            <person name="Kawabe Y."/>
            <person name="Kin K."/>
            <person name="Saito T."/>
            <person name="Gibbs R."/>
            <person name="Kuspa A."/>
            <person name="Muzny D."/>
            <person name="Queller D."/>
            <person name="Richards S."/>
            <person name="Strassman J."/>
            <person name="Sucgang R."/>
            <person name="Worley K."/>
            <person name="Schaap P."/>
        </authorList>
    </citation>
    <scope>NUCLEOTIDE SEQUENCE</scope>
    <source>
        <strain evidence="7">QSvi11</strain>
    </source>
</reference>
<evidence type="ECO:0000259" key="6">
    <source>
        <dbReference type="PROSITE" id="PS51011"/>
    </source>
</evidence>
<comment type="caution">
    <text evidence="7">The sequence shown here is derived from an EMBL/GenBank/DDBJ whole genome shotgun (WGS) entry which is preliminary data.</text>
</comment>
<evidence type="ECO:0000256" key="2">
    <source>
        <dbReference type="ARBA" id="ARBA00023125"/>
    </source>
</evidence>
<name>A0A8J4PZR6_9MYCE</name>
<feature type="compositionally biased region" description="Low complexity" evidence="5">
    <location>
        <begin position="149"/>
        <end position="194"/>
    </location>
</feature>
<gene>
    <name evidence="7" type="ORF">CYY_002086</name>
</gene>
<evidence type="ECO:0000313" key="7">
    <source>
        <dbReference type="EMBL" id="KAF2076600.1"/>
    </source>
</evidence>